<organism evidence="7 8">
    <name type="scientific">Longispora fulva</name>
    <dbReference type="NCBI Taxonomy" id="619741"/>
    <lineage>
        <taxon>Bacteria</taxon>
        <taxon>Bacillati</taxon>
        <taxon>Actinomycetota</taxon>
        <taxon>Actinomycetes</taxon>
        <taxon>Micromonosporales</taxon>
        <taxon>Micromonosporaceae</taxon>
        <taxon>Longispora</taxon>
    </lineage>
</organism>
<proteinExistence type="predicted"/>
<evidence type="ECO:0000313" key="7">
    <source>
        <dbReference type="EMBL" id="MBG6135289.1"/>
    </source>
</evidence>
<protein>
    <submittedName>
        <fullName evidence="7">Arginine exporter protein ArgO</fullName>
    </submittedName>
</protein>
<dbReference type="InterPro" id="IPR001123">
    <property type="entry name" value="LeuE-type"/>
</dbReference>
<evidence type="ECO:0000256" key="2">
    <source>
        <dbReference type="ARBA" id="ARBA00022475"/>
    </source>
</evidence>
<evidence type="ECO:0000256" key="5">
    <source>
        <dbReference type="ARBA" id="ARBA00023136"/>
    </source>
</evidence>
<evidence type="ECO:0000256" key="4">
    <source>
        <dbReference type="ARBA" id="ARBA00022989"/>
    </source>
</evidence>
<name>A0A8J7KGV9_9ACTN</name>
<dbReference type="Pfam" id="PF01810">
    <property type="entry name" value="LysE"/>
    <property type="match status" value="1"/>
</dbReference>
<dbReference type="GO" id="GO:0006865">
    <property type="term" value="P:amino acid transport"/>
    <property type="evidence" value="ECO:0007669"/>
    <property type="project" value="InterPro"/>
</dbReference>
<keyword evidence="2" id="KW-1003">Cell membrane</keyword>
<evidence type="ECO:0000313" key="8">
    <source>
        <dbReference type="Proteomes" id="UP000622552"/>
    </source>
</evidence>
<feature type="transmembrane region" description="Helical" evidence="6">
    <location>
        <begin position="182"/>
        <end position="200"/>
    </location>
</feature>
<dbReference type="AlphaFoldDB" id="A0A8J7KGV9"/>
<evidence type="ECO:0000256" key="6">
    <source>
        <dbReference type="SAM" id="Phobius"/>
    </source>
</evidence>
<dbReference type="EMBL" id="JADOUF010000001">
    <property type="protein sequence ID" value="MBG6135289.1"/>
    <property type="molecule type" value="Genomic_DNA"/>
</dbReference>
<gene>
    <name evidence="7" type="ORF">IW245_001483</name>
</gene>
<keyword evidence="5 6" id="KW-0472">Membrane</keyword>
<reference evidence="7" key="1">
    <citation type="submission" date="2020-11" db="EMBL/GenBank/DDBJ databases">
        <title>Sequencing the genomes of 1000 actinobacteria strains.</title>
        <authorList>
            <person name="Klenk H.-P."/>
        </authorList>
    </citation>
    <scope>NUCLEOTIDE SEQUENCE</scope>
    <source>
        <strain evidence="7">DSM 45356</strain>
    </source>
</reference>
<keyword evidence="4 6" id="KW-1133">Transmembrane helix</keyword>
<sequence length="202" mass="19899">MDAWWSMAAAGGAAGLGVAVPLGGVGVLLLQEGMLGWRRGLAAASAVACVDGAFTAGAVLAGSAVSALLAGHERPVRWAAALVLAAVAVRGLLGLRRPVGPPSTAPPAARIFLRFVGLTAVNPTTMVYFAALAAALPGRIGGGGPLGVFVAGVLVASLAWQVTLAAVGATVGARLGTGARRWTHVLGNALVLGYAVLLVLPT</sequence>
<feature type="transmembrane region" description="Helical" evidence="6">
    <location>
        <begin position="76"/>
        <end position="95"/>
    </location>
</feature>
<keyword evidence="3 6" id="KW-0812">Transmembrane</keyword>
<feature type="transmembrane region" description="Helical" evidence="6">
    <location>
        <begin position="6"/>
        <end position="30"/>
    </location>
</feature>
<dbReference type="GO" id="GO:0005886">
    <property type="term" value="C:plasma membrane"/>
    <property type="evidence" value="ECO:0007669"/>
    <property type="project" value="UniProtKB-SubCell"/>
</dbReference>
<dbReference type="RefSeq" id="WP_197002416.1">
    <property type="nucleotide sequence ID" value="NZ_BONS01000003.1"/>
</dbReference>
<feature type="transmembrane region" description="Helical" evidence="6">
    <location>
        <begin position="148"/>
        <end position="170"/>
    </location>
</feature>
<evidence type="ECO:0000256" key="1">
    <source>
        <dbReference type="ARBA" id="ARBA00004651"/>
    </source>
</evidence>
<feature type="transmembrane region" description="Helical" evidence="6">
    <location>
        <begin position="42"/>
        <end position="70"/>
    </location>
</feature>
<feature type="transmembrane region" description="Helical" evidence="6">
    <location>
        <begin position="115"/>
        <end position="136"/>
    </location>
</feature>
<keyword evidence="8" id="KW-1185">Reference proteome</keyword>
<comment type="caution">
    <text evidence="7">The sequence shown here is derived from an EMBL/GenBank/DDBJ whole genome shotgun (WGS) entry which is preliminary data.</text>
</comment>
<dbReference type="Proteomes" id="UP000622552">
    <property type="component" value="Unassembled WGS sequence"/>
</dbReference>
<comment type="subcellular location">
    <subcellularLocation>
        <location evidence="1">Cell membrane</location>
        <topology evidence="1">Multi-pass membrane protein</topology>
    </subcellularLocation>
</comment>
<evidence type="ECO:0000256" key="3">
    <source>
        <dbReference type="ARBA" id="ARBA00022692"/>
    </source>
</evidence>
<accession>A0A8J7KGV9</accession>